<accession>A0A1I2BLJ1</accession>
<dbReference type="RefSeq" id="WP_091658813.1">
    <property type="nucleotide sequence ID" value="NZ_FONT01000002.1"/>
</dbReference>
<evidence type="ECO:0000259" key="1">
    <source>
        <dbReference type="PROSITE" id="PS50965"/>
    </source>
</evidence>
<dbReference type="InterPro" id="IPR011528">
    <property type="entry name" value="NERD"/>
</dbReference>
<dbReference type="OrthoDB" id="2164794at2"/>
<evidence type="ECO:0000313" key="3">
    <source>
        <dbReference type="Proteomes" id="UP000199516"/>
    </source>
</evidence>
<protein>
    <submittedName>
        <fullName evidence="2">Nuclease-related domain-containing protein</fullName>
    </submittedName>
</protein>
<feature type="domain" description="NERD" evidence="1">
    <location>
        <begin position="37"/>
        <end position="147"/>
    </location>
</feature>
<reference evidence="2 3" key="1">
    <citation type="submission" date="2016-10" db="EMBL/GenBank/DDBJ databases">
        <authorList>
            <person name="de Groot N.N."/>
        </authorList>
    </citation>
    <scope>NUCLEOTIDE SEQUENCE [LARGE SCALE GENOMIC DNA]</scope>
    <source>
        <strain evidence="2 3">DSM 23995</strain>
    </source>
</reference>
<gene>
    <name evidence="2" type="ORF">SAMN05192532_102361</name>
</gene>
<dbReference type="PROSITE" id="PS50965">
    <property type="entry name" value="NERD"/>
    <property type="match status" value="1"/>
</dbReference>
<sequence>MFTKPRTDPPDLRIWQALDARMDLTAEDRVYFKNLVKGIEGERRFDDWLRELPPDYLVLNDLLIETNQSVLQFDSLVIAGDKVLLFEVKSFEGDYYVDGDQWYSMTGTGLRNPLHQLDRSKSLLTRFLKKEHVSFTVEAYLVFVHPAFVLYEASRQTPIVFPGQLPRFFQRLQQSSVVLGRKQHQLAERLMSKHLSESPYRRQPSYTYEDLQKGICCETCSAFLQVEQVKFLTCPVCRSRIPTAIGILQSVKEFQLLFPDRKITTLQIHDWIGKIVSTKAVRISLTKEYTQIGHGRGTYYRK</sequence>
<dbReference type="Pfam" id="PF08378">
    <property type="entry name" value="NERD"/>
    <property type="match status" value="1"/>
</dbReference>
<evidence type="ECO:0000313" key="2">
    <source>
        <dbReference type="EMBL" id="SFE56678.1"/>
    </source>
</evidence>
<organism evidence="2 3">
    <name type="scientific">Alteribacillus iranensis</name>
    <dbReference type="NCBI Taxonomy" id="930128"/>
    <lineage>
        <taxon>Bacteria</taxon>
        <taxon>Bacillati</taxon>
        <taxon>Bacillota</taxon>
        <taxon>Bacilli</taxon>
        <taxon>Bacillales</taxon>
        <taxon>Bacillaceae</taxon>
        <taxon>Alteribacillus</taxon>
    </lineage>
</organism>
<keyword evidence="3" id="KW-1185">Reference proteome</keyword>
<name>A0A1I2BLJ1_9BACI</name>
<proteinExistence type="predicted"/>
<dbReference type="STRING" id="930128.SAMN05192532_102361"/>
<dbReference type="AlphaFoldDB" id="A0A1I2BLJ1"/>
<dbReference type="EMBL" id="FONT01000002">
    <property type="protein sequence ID" value="SFE56678.1"/>
    <property type="molecule type" value="Genomic_DNA"/>
</dbReference>
<dbReference type="Proteomes" id="UP000199516">
    <property type="component" value="Unassembled WGS sequence"/>
</dbReference>